<dbReference type="PaxDb" id="8364-ENSXETP00000006586"/>
<feature type="domain" description="ZNFX1" evidence="4">
    <location>
        <begin position="505"/>
        <end position="610"/>
    </location>
</feature>
<dbReference type="STRING" id="8364.ENSXETP00000007692"/>
<dbReference type="HOGENOM" id="CLU_001066_0_0_1"/>
<protein>
    <submittedName>
        <fullName evidence="5">Zinc finger, NFX1-type-containing 1, gene 2</fullName>
    </submittedName>
</protein>
<dbReference type="InterPro" id="IPR041679">
    <property type="entry name" value="DNA2/NAM7-like_C"/>
</dbReference>
<dbReference type="SUPFAM" id="SSF52540">
    <property type="entry name" value="P-loop containing nucleoside triphosphate hydrolases"/>
    <property type="match status" value="1"/>
</dbReference>
<dbReference type="PANTHER" id="PTHR10887">
    <property type="entry name" value="DNA2/NAM7 HELICASE FAMILY"/>
    <property type="match status" value="1"/>
</dbReference>
<feature type="compositionally biased region" description="Basic and acidic residues" evidence="1">
    <location>
        <begin position="141"/>
        <end position="167"/>
    </location>
</feature>
<feature type="domain" description="DNA2/NAM7 helicase helicase" evidence="2">
    <location>
        <begin position="701"/>
        <end position="1142"/>
    </location>
</feature>
<evidence type="ECO:0000259" key="3">
    <source>
        <dbReference type="Pfam" id="PF13087"/>
    </source>
</evidence>
<dbReference type="CDD" id="cd17936">
    <property type="entry name" value="EEXXEc_NFX1"/>
    <property type="match status" value="1"/>
</dbReference>
<dbReference type="GeneTree" id="ENSGT00940000155154"/>
<dbReference type="Pfam" id="PF25396">
    <property type="entry name" value="ZNFX1"/>
    <property type="match status" value="1"/>
</dbReference>
<dbReference type="FunFam" id="3.40.50.300:FF:000742">
    <property type="entry name" value="NFX1-type zinc finger-containing protein 1"/>
    <property type="match status" value="1"/>
</dbReference>
<sequence length="1968" mass="223679">MYHFKDMSGSSGRSTGNHGCRGRGSGQGHQRHNQSSGSRGFSGIPADLQSTAFLSDVLMCLDKGTSTKEKNPRPVQCGFYRERARSEQRAGKGMKLEVHGPSDKQHNRKPSGTQSLKPHTHSVRTGTSTMEKNPKPVQTGSRKERAYSENRAGKGMKLEVHGPSDRQHNRKQSGTQSSNQQSHSARTVPAYPGAYQPRNIAFATKARSMQNLMELSAHANTTKNDSCYELKPDGTNKAKASCAEKKLDYRTISRLSLLEPSEVLMQLVAPKSGLNEFLNEGNMSFSAVEGFLKLLKTAIRCTSSHQNLIHLLNQVHGSVFLKQILPYHIMEFSRTVTQQNKTFSFIENTFILLNELVSIFPSSSFTEVTIVNTLLESVLNGLQKSGEAVPADVQHKMESLQTLLQHLQVKKQDGTLRSDNSIYIVGNREDISDDFRSLSIYPTYKDIYLDEKIYMPQNIVDGSYRDAKSYLDTHFRLLREDFIRPLRDGISQLVSVHSKEIAVTKFNDIRIYFNAQILSPVCTRVGIVHEVKFDISKLSNVHWESSRRLLFGALVCLSKDNFRNMFFATVADRSVSDLQKGVITLMFCEESRQALESYTVSDTFLMVEATAYFEAYRHVLEGLKEMVDTEIPFQKYIVHCNTAIHAPLYLAQNRTGYSLECLKNPNSTQKQGFVNMYSPMYSNQFDVLNFNTWPRKEELGLDESQFEAIKMSLTRELSIVQGPPGTGKTYVGLKIVHTLLANSDLWKTGKNPILIVCFTNHALDQFLEGILKYKACNIVRVGSRSSSEILQNCSLSKIRSKKSNANLPGYMRAMHAELSNERRNVQKILMEKACLLLSATKGVLHENTLENYIPCHHFSSLMSQKACIADPLSSSPRTSSVIVEWLGISLVHRDVKQTIEDLVNWEREALMDESDSVNTRAYQEDDDKDFIKINEEAELAEAERMIDEEDDIKQQLIIARKRAAQVKNEILAFDPEEQDSDDQCTDQEEWEIPSDMKKKLKKLMKYELEKTDHMDERACNEIQNLWLVPLRKRWEIYRWWRSKYLTDIRNQIFTHENMYQIVINRMGELRTHEDLLTLGDADIIGMTTTGAAKYRRLLQSIQPKIVVVEEAAEVLEAHILTSISSGCQHLILIGDHQQLRPSTTVYDLAITFNLDVSMFERLVRMNVPYVRLNYQHRMRPEIATLLTPNIYDKLENHESVKHFENIKGVGSSLFFIDHNHQEDHIKEGKSYQNSHEAVFVKCLCSYLLNQGYNPSQITILTTYSGQLHCLQKLMPKSKFQGVRVCVVDKYQGEENDIIILSLVRSNERGNVGFLKIPNRVCVALSRAKKGLFCVGNMQLLSSVPLWSKINDVLKANRQLGSQLPLYCQNHPEKVTYVSKAEDFTAVPEGGCMYPCDFRLPCGHVCTLNCHPYDSEHKDYVCNKPCHKVICENGHTCKNKCSEPCGKCKQPVPKQIEKCGHIQDIPCSQSADTFVCKVHCAQFLQCGHKCVRWCGQTCTINCPEKVIVTLECGHTMKTLCHLKSKAEKDGTKIRCSVRCEEKLSCGHLCPGSCSSCLEQGFHHSCNNSCDIILLCSHRCEEKCAAGCFCIRACEKKCFHGKCTSKCSDPCTPCTMLCGWCCAHEKCTKLCWEPCDREPCNEPCNKSLKCKHPCIGLCGEPCPQKCRICDAEEVTELFFGKEDDPDARFVKLMDCPHFFEVTKFSEWMNLTEQDQEIKLKSCPKCSRTIRQSLRFGNLIKQTLSDIETVKEKIASKWLNHLEMFLSEKEDMLKHFPAASQVMQQMQEGQISLHSLMQLNEKIQLWLKLGAIKNKLDEVPSLQSVVDGSIASISKKIMNSTKKYEIFQNEYELYRLALHVESFLVNSNVPDDCIKNIQDLYKQMSKEYALSLDVVKAQVKQIPVQLQLISQIEAQKSALDTELLRLGKWYKCSAGHIYTNIKPKMSKMICPQCDSNNCSAYDYYDSDNSDD</sequence>
<dbReference type="InterPro" id="IPR027417">
    <property type="entry name" value="P-loop_NTPase"/>
</dbReference>
<dbReference type="Ensembl" id="ENSXETT00000007692">
    <property type="protein sequence ID" value="ENSXETP00000007692"/>
    <property type="gene ID" value="ENSXETG00000003560"/>
</dbReference>
<dbReference type="CDD" id="cd18808">
    <property type="entry name" value="SF1_C_Upf1"/>
    <property type="match status" value="1"/>
</dbReference>
<organism evidence="5">
    <name type="scientific">Xenopus tropicalis</name>
    <name type="common">Western clawed frog</name>
    <name type="synonym">Silurana tropicalis</name>
    <dbReference type="NCBI Taxonomy" id="8364"/>
    <lineage>
        <taxon>Eukaryota</taxon>
        <taxon>Metazoa</taxon>
        <taxon>Chordata</taxon>
        <taxon>Craniata</taxon>
        <taxon>Vertebrata</taxon>
        <taxon>Euteleostomi</taxon>
        <taxon>Amphibia</taxon>
        <taxon>Batrachia</taxon>
        <taxon>Anura</taxon>
        <taxon>Pipoidea</taxon>
        <taxon>Pipidae</taxon>
        <taxon>Xenopodinae</taxon>
        <taxon>Xenopus</taxon>
        <taxon>Silurana</taxon>
    </lineage>
</organism>
<dbReference type="Gene3D" id="3.40.50.300">
    <property type="entry name" value="P-loop containing nucleotide triphosphate hydrolases"/>
    <property type="match status" value="3"/>
</dbReference>
<evidence type="ECO:0000313" key="5">
    <source>
        <dbReference type="Ensembl" id="ENSXETP00000007692"/>
    </source>
</evidence>
<dbReference type="Pfam" id="PF13086">
    <property type="entry name" value="AAA_11"/>
    <property type="match status" value="1"/>
</dbReference>
<accession>F6T7T1</accession>
<proteinExistence type="predicted"/>
<dbReference type="PANTHER" id="PTHR10887:SF528">
    <property type="entry name" value="NFX1-TYPE ZINC FINGER-CONTAINING PROTEIN 1 ISOFORM X1"/>
    <property type="match status" value="1"/>
</dbReference>
<feature type="compositionally biased region" description="Polar residues" evidence="1">
    <location>
        <begin position="110"/>
        <end position="140"/>
    </location>
</feature>
<dbReference type="Bgee" id="ENSXETG00000003560">
    <property type="expression patterns" value="Expressed in brain and 3 other cell types or tissues"/>
</dbReference>
<evidence type="ECO:0000259" key="4">
    <source>
        <dbReference type="Pfam" id="PF25396"/>
    </source>
</evidence>
<dbReference type="InterPro" id="IPR041677">
    <property type="entry name" value="DNA2/NAM7_AAA_11"/>
</dbReference>
<reference evidence="5" key="1">
    <citation type="journal article" date="2010" name="Science">
        <title>The genome of the Western clawed frog Xenopus tropicalis.</title>
        <authorList>
            <person name="Hellsten U."/>
            <person name="Harland R.M."/>
            <person name="Gilchrist M.J."/>
            <person name="Hendrix D."/>
            <person name="Jurka J."/>
            <person name="Kapitonov V."/>
            <person name="Ovcharenko I."/>
            <person name="Putnam N.H."/>
            <person name="Shu S."/>
            <person name="Taher L."/>
            <person name="Blitz I.L."/>
            <person name="Blumberg B."/>
            <person name="Dichmann D.S."/>
            <person name="Dubchak I."/>
            <person name="Amaya E."/>
            <person name="Detter J.C."/>
            <person name="Fletcher R."/>
            <person name="Gerhard D.S."/>
            <person name="Goodstein D."/>
            <person name="Graves T."/>
            <person name="Grigoriev I.V."/>
            <person name="Grimwood J."/>
            <person name="Kawashima T."/>
            <person name="Lindquist E."/>
            <person name="Lucas S.M."/>
            <person name="Mead P.E."/>
            <person name="Mitros T."/>
            <person name="Ogino H."/>
            <person name="Ohta Y."/>
            <person name="Poliakov A.V."/>
            <person name="Pollet N."/>
            <person name="Robert J."/>
            <person name="Salamov A."/>
            <person name="Sater A.K."/>
            <person name="Schmutz J."/>
            <person name="Terry A."/>
            <person name="Vize P.D."/>
            <person name="Warren W.C."/>
            <person name="Wells D."/>
            <person name="Wills A."/>
            <person name="Wilson R.K."/>
            <person name="Zimmerman L.B."/>
            <person name="Zorn A.M."/>
            <person name="Grainger R."/>
            <person name="Grammer T."/>
            <person name="Khokha M.K."/>
            <person name="Richardson P.M."/>
            <person name="Rokhsar D.S."/>
        </authorList>
    </citation>
    <scope>NUCLEOTIDE SEQUENCE [LARGE SCALE GENOMIC DNA]</scope>
    <source>
        <strain evidence="5">Nigerian</strain>
    </source>
</reference>
<reference evidence="5" key="2">
    <citation type="submission" date="2011-06" db="UniProtKB">
        <authorList>
            <consortium name="Ensembl"/>
        </authorList>
    </citation>
    <scope>IDENTIFICATION</scope>
</reference>
<dbReference type="Xenbase" id="XB-GENE-5996127">
    <property type="gene designation" value="znfx1.2"/>
</dbReference>
<dbReference type="GO" id="GO:0004386">
    <property type="term" value="F:helicase activity"/>
    <property type="evidence" value="ECO:0007669"/>
    <property type="project" value="InterPro"/>
</dbReference>
<evidence type="ECO:0000259" key="2">
    <source>
        <dbReference type="Pfam" id="PF13086"/>
    </source>
</evidence>
<feature type="compositionally biased region" description="Basic and acidic residues" evidence="1">
    <location>
        <begin position="80"/>
        <end position="105"/>
    </location>
</feature>
<dbReference type="FunFam" id="3.40.50.300:FF:004166">
    <property type="entry name" value="Zinc finger, NFX1-type-containing 1, gene 2"/>
    <property type="match status" value="1"/>
</dbReference>
<evidence type="ECO:0000256" key="1">
    <source>
        <dbReference type="SAM" id="MobiDB-lite"/>
    </source>
</evidence>
<dbReference type="InterPro" id="IPR045055">
    <property type="entry name" value="DNA2/NAM7-like"/>
</dbReference>
<feature type="domain" description="DNA2/NAM7 helicase-like C-terminal" evidence="3">
    <location>
        <begin position="1154"/>
        <end position="1337"/>
    </location>
</feature>
<gene>
    <name evidence="5" type="primary">znfx1.2</name>
</gene>
<name>F6T7T1_XENTR</name>
<dbReference type="eggNOG" id="KOG1807">
    <property type="taxonomic scope" value="Eukaryota"/>
</dbReference>
<feature type="compositionally biased region" description="Polar residues" evidence="1">
    <location>
        <begin position="172"/>
        <end position="185"/>
    </location>
</feature>
<dbReference type="InterPro" id="IPR057373">
    <property type="entry name" value="ZNFX1"/>
</dbReference>
<dbReference type="Pfam" id="PF13087">
    <property type="entry name" value="AAA_12"/>
    <property type="match status" value="1"/>
</dbReference>
<feature type="region of interest" description="Disordered" evidence="1">
    <location>
        <begin position="1"/>
        <end position="44"/>
    </location>
</feature>
<feature type="region of interest" description="Disordered" evidence="1">
    <location>
        <begin position="64"/>
        <end position="193"/>
    </location>
</feature>
<dbReference type="InterPro" id="IPR047187">
    <property type="entry name" value="SF1_C_Upf1"/>
</dbReference>
<dbReference type="FunFam" id="3.40.50.300:FF:003185">
    <property type="entry name" value="Zinc finger, NFX1-type-containing 1, gene 2"/>
    <property type="match status" value="1"/>
</dbReference>